<dbReference type="InterPro" id="IPR047057">
    <property type="entry name" value="MerR_fam"/>
</dbReference>
<dbReference type="Gene3D" id="1.10.1660.10">
    <property type="match status" value="1"/>
</dbReference>
<evidence type="ECO:0000259" key="2">
    <source>
        <dbReference type="PROSITE" id="PS50937"/>
    </source>
</evidence>
<dbReference type="GO" id="GO:0003700">
    <property type="term" value="F:DNA-binding transcription factor activity"/>
    <property type="evidence" value="ECO:0007669"/>
    <property type="project" value="InterPro"/>
</dbReference>
<dbReference type="Proteomes" id="UP000323274">
    <property type="component" value="Unassembled WGS sequence"/>
</dbReference>
<dbReference type="GO" id="GO:0003677">
    <property type="term" value="F:DNA binding"/>
    <property type="evidence" value="ECO:0007669"/>
    <property type="project" value="UniProtKB-KW"/>
</dbReference>
<accession>A0A5A5TZ44</accession>
<protein>
    <submittedName>
        <fullName evidence="3">Transcriptional regulator</fullName>
    </submittedName>
</protein>
<dbReference type="SUPFAM" id="SSF46955">
    <property type="entry name" value="Putative DNA-binding domain"/>
    <property type="match status" value="1"/>
</dbReference>
<dbReference type="PANTHER" id="PTHR30204:SF98">
    <property type="entry name" value="HTH-TYPE TRANSCRIPTIONAL REGULATOR ADHR"/>
    <property type="match status" value="1"/>
</dbReference>
<dbReference type="CDD" id="cd01109">
    <property type="entry name" value="HTH_YyaN"/>
    <property type="match status" value="1"/>
</dbReference>
<dbReference type="RefSeq" id="WP_149333518.1">
    <property type="nucleotide sequence ID" value="NZ_BJJW01000002.1"/>
</dbReference>
<dbReference type="InterPro" id="IPR000551">
    <property type="entry name" value="MerR-type_HTH_dom"/>
</dbReference>
<sequence length="128" mass="15323">MKKTFTISEVSKLTEIPISTLRYYENLDLIVPKRNEKNYRMYTLDDLNWIHFIRRAKATGMTLQKIIKYAKLREQGNQTINKRLAILNEQEAILNLEKNKILEHIEFIENKKSLYDSLLREINKSEHI</sequence>
<name>A0A5A5TZ44_LEUCI</name>
<dbReference type="PANTHER" id="PTHR30204">
    <property type="entry name" value="REDOX-CYCLING DRUG-SENSING TRANSCRIPTIONAL ACTIVATOR SOXR"/>
    <property type="match status" value="1"/>
</dbReference>
<comment type="caution">
    <text evidence="3">The sequence shown here is derived from an EMBL/GenBank/DDBJ whole genome shotgun (WGS) entry which is preliminary data.</text>
</comment>
<dbReference type="SMART" id="SM00422">
    <property type="entry name" value="HTH_MERR"/>
    <property type="match status" value="1"/>
</dbReference>
<evidence type="ECO:0000256" key="1">
    <source>
        <dbReference type="ARBA" id="ARBA00023125"/>
    </source>
</evidence>
<gene>
    <name evidence="3" type="primary">rmeD_1</name>
    <name evidence="3" type="ORF">LCIT_01370</name>
</gene>
<dbReference type="Pfam" id="PF13411">
    <property type="entry name" value="MerR_1"/>
    <property type="match status" value="1"/>
</dbReference>
<proteinExistence type="predicted"/>
<organism evidence="3 4">
    <name type="scientific">Leuconostoc citreum</name>
    <dbReference type="NCBI Taxonomy" id="33964"/>
    <lineage>
        <taxon>Bacteria</taxon>
        <taxon>Bacillati</taxon>
        <taxon>Bacillota</taxon>
        <taxon>Bacilli</taxon>
        <taxon>Lactobacillales</taxon>
        <taxon>Lactobacillaceae</taxon>
        <taxon>Leuconostoc</taxon>
    </lineage>
</organism>
<dbReference type="PROSITE" id="PS50937">
    <property type="entry name" value="HTH_MERR_2"/>
    <property type="match status" value="1"/>
</dbReference>
<feature type="domain" description="HTH merR-type" evidence="2">
    <location>
        <begin position="4"/>
        <end position="72"/>
    </location>
</feature>
<dbReference type="AlphaFoldDB" id="A0A5A5TZ44"/>
<evidence type="ECO:0000313" key="3">
    <source>
        <dbReference type="EMBL" id="GDZ82895.1"/>
    </source>
</evidence>
<keyword evidence="1" id="KW-0238">DNA-binding</keyword>
<dbReference type="EMBL" id="BJJW01000002">
    <property type="protein sequence ID" value="GDZ82895.1"/>
    <property type="molecule type" value="Genomic_DNA"/>
</dbReference>
<reference evidence="3 4" key="1">
    <citation type="submission" date="2019-04" db="EMBL/GenBank/DDBJ databases">
        <title>A pseudo-fructophilic Leuconostoc citreum strain F192-5 isolated from peel of satsuma mandarin: the first report for isolation and characterization of strain-dependent fructophilic-like characteristics.</title>
        <authorList>
            <person name="Maeno S."/>
            <person name="Tanizawa Y."/>
            <person name="Kajikawa A."/>
            <person name="Kanesaki Y."/>
            <person name="Kubota E."/>
            <person name="Arita M."/>
            <person name="Leon D."/>
            <person name="Endo A."/>
        </authorList>
    </citation>
    <scope>NUCLEOTIDE SEQUENCE [LARGE SCALE GENOMIC DNA]</scope>
    <source>
        <strain evidence="3 4">F192-5</strain>
    </source>
</reference>
<dbReference type="InterPro" id="IPR009061">
    <property type="entry name" value="DNA-bd_dom_put_sf"/>
</dbReference>
<evidence type="ECO:0000313" key="4">
    <source>
        <dbReference type="Proteomes" id="UP000323274"/>
    </source>
</evidence>